<dbReference type="InterPro" id="IPR018297">
    <property type="entry name" value="A/G_cyclase_CS"/>
</dbReference>
<evidence type="ECO:0000256" key="10">
    <source>
        <dbReference type="ARBA" id="ARBA00022989"/>
    </source>
</evidence>
<feature type="binding site" evidence="17">
    <location>
        <position position="347"/>
    </location>
    <ligand>
        <name>Mg(2+)</name>
        <dbReference type="ChEBI" id="CHEBI:18420"/>
        <label>2</label>
        <note>catalytic</note>
    </ligand>
</feature>
<evidence type="ECO:0000313" key="22">
    <source>
        <dbReference type="Proteomes" id="UP000261340"/>
    </source>
</evidence>
<feature type="transmembrane region" description="Helical" evidence="19">
    <location>
        <begin position="252"/>
        <end position="272"/>
    </location>
</feature>
<feature type="binding site" evidence="17">
    <location>
        <position position="390"/>
    </location>
    <ligand>
        <name>Mg(2+)</name>
        <dbReference type="ChEBI" id="CHEBI:18420"/>
        <label>2</label>
        <note>catalytic</note>
    </ligand>
</feature>
<feature type="binding site" evidence="16">
    <location>
        <position position="993"/>
    </location>
    <ligand>
        <name>ATP</name>
        <dbReference type="ChEBI" id="CHEBI:30616"/>
    </ligand>
</feature>
<feature type="transmembrane region" description="Helical" evidence="19">
    <location>
        <begin position="222"/>
        <end position="240"/>
    </location>
</feature>
<dbReference type="InterPro" id="IPR032628">
    <property type="entry name" value="AC_N"/>
</dbReference>
<protein>
    <recommendedName>
        <fullName evidence="15">Adenylate cyclase type 6</fullName>
        <ecNumber evidence="15">4.6.1.1</ecNumber>
    </recommendedName>
</protein>
<evidence type="ECO:0000256" key="17">
    <source>
        <dbReference type="PIRSR" id="PIRSR039050-51"/>
    </source>
</evidence>
<evidence type="ECO:0000256" key="19">
    <source>
        <dbReference type="SAM" id="Phobius"/>
    </source>
</evidence>
<keyword evidence="5 15" id="KW-0479">Metal-binding</keyword>
<feature type="binding site" evidence="16">
    <location>
        <position position="434"/>
    </location>
    <ligand>
        <name>ATP</name>
        <dbReference type="ChEBI" id="CHEBI:30616"/>
    </ligand>
</feature>
<evidence type="ECO:0000256" key="8">
    <source>
        <dbReference type="ARBA" id="ARBA00022840"/>
    </source>
</evidence>
<evidence type="ECO:0000256" key="4">
    <source>
        <dbReference type="ARBA" id="ARBA00022692"/>
    </source>
</evidence>
<dbReference type="Ensembl" id="ENSACIT00000000028.1">
    <property type="protein sequence ID" value="ENSACIP00000000026.1"/>
    <property type="gene ID" value="ENSACIG00000000024.1"/>
</dbReference>
<dbReference type="Pfam" id="PF00211">
    <property type="entry name" value="Guanylate_cyc"/>
    <property type="match status" value="2"/>
</dbReference>
<comment type="similarity">
    <text evidence="15 18">Belongs to the adenylyl cyclase class-4/guanylyl cyclase family.</text>
</comment>
<keyword evidence="12 15" id="KW-0472">Membrane</keyword>
<dbReference type="GO" id="GO:0046872">
    <property type="term" value="F:metal ion binding"/>
    <property type="evidence" value="ECO:0007669"/>
    <property type="project" value="UniProtKB-KW"/>
</dbReference>
<proteinExistence type="inferred from homology"/>
<evidence type="ECO:0000259" key="20">
    <source>
        <dbReference type="PROSITE" id="PS50125"/>
    </source>
</evidence>
<feature type="binding site" evidence="17">
    <location>
        <position position="390"/>
    </location>
    <ligand>
        <name>Mg(2+)</name>
        <dbReference type="ChEBI" id="CHEBI:18420"/>
        <label>1</label>
        <note>catalytic</note>
    </ligand>
</feature>
<comment type="catalytic activity">
    <reaction evidence="1 15">
        <text>ATP = 3',5'-cyclic AMP + diphosphate</text>
        <dbReference type="Rhea" id="RHEA:15389"/>
        <dbReference type="ChEBI" id="CHEBI:30616"/>
        <dbReference type="ChEBI" id="CHEBI:33019"/>
        <dbReference type="ChEBI" id="CHEBI:58165"/>
        <dbReference type="EC" id="4.6.1.1"/>
    </reaction>
</comment>
<dbReference type="GO" id="GO:0006171">
    <property type="term" value="P:cAMP biosynthetic process"/>
    <property type="evidence" value="ECO:0007669"/>
    <property type="project" value="UniProtKB-KW"/>
</dbReference>
<feature type="transmembrane region" description="Helical" evidence="19">
    <location>
        <begin position="803"/>
        <end position="823"/>
    </location>
</feature>
<keyword evidence="7 15" id="KW-0547">Nucleotide-binding</keyword>
<keyword evidence="4 19" id="KW-0812">Transmembrane</keyword>
<feature type="binding site" evidence="16">
    <location>
        <begin position="1074"/>
        <end position="1078"/>
    </location>
    <ligand>
        <name>ATP</name>
        <dbReference type="ChEBI" id="CHEBI:30616"/>
    </ligand>
</feature>
<comment type="function">
    <text evidence="15">Catalyzes the formation of the signaling molecule cAMP in response to G-protein signaling.</text>
</comment>
<keyword evidence="6" id="KW-0677">Repeat</keyword>
<feature type="binding site" evidence="17">
    <location>
        <position position="346"/>
    </location>
    <ligand>
        <name>Mg(2+)</name>
        <dbReference type="ChEBI" id="CHEBI:18420"/>
        <label>2</label>
        <note>catalytic</note>
    </ligand>
</feature>
<comment type="cofactor">
    <cofactor evidence="2">
        <name>Mn(2+)</name>
        <dbReference type="ChEBI" id="CHEBI:29035"/>
    </cofactor>
</comment>
<evidence type="ECO:0000313" key="21">
    <source>
        <dbReference type="Ensembl" id="ENSACIP00000000026.1"/>
    </source>
</evidence>
<evidence type="ECO:0000256" key="11">
    <source>
        <dbReference type="ARBA" id="ARBA00022998"/>
    </source>
</evidence>
<feature type="binding site" evidence="17">
    <location>
        <position position="346"/>
    </location>
    <ligand>
        <name>Mg(2+)</name>
        <dbReference type="ChEBI" id="CHEBI:18420"/>
        <label>1</label>
        <note>catalytic</note>
    </ligand>
</feature>
<feature type="transmembrane region" description="Helical" evidence="19">
    <location>
        <begin position="659"/>
        <end position="684"/>
    </location>
</feature>
<sequence>MSWFSGFLVARVDDRKTAWGERNGKKSKRKGGSSLCNPRYMSCLRDPDAMEPPSGAPLHQHHRGGGAGAMGAGVVTAADCWLRVVRVFQSKKFQSRKLERLYQRYFFRLNQSSLTMLMGVLVIVCGIMLTFHCVHAAPHVAYSSALSVAMALFMALMVVCNRNGFHQDYMWMVSYLVIGVLVSVQVFGVLMVAPRSASEGIWWSVFFIYIIYTLLPVRMRAAVLSGAVLSIIHVVTTWQINQEDKFLWKQVSANVLIFLCTNIIGICTHYPAEVSQRQAFQETRGYIQARLHLQRENQQQERLLLSVLPRHVAMEMKADINAKKEDMMFHKIYIQKHDNVSILFADIEGFTSLASQCTAQELVMTLNELFARFDKLASENHCLRIKILGDCYYCVSGLPEPRADHAHCCVEMGVDMIEAISLVREVTGVNVNMRVGIHSGRVHCGVLGLRKWQFDVWSNDVTLANHMEAGGKAGRIHITKATLQYLNGDYEVEPGFGGERNAYLKENSIETFLVLGCSQKRKEEKAMMAKMQRTRANSNEGLMPRWVPDRTFTRTKDSKVFRQMGIDETSSKDNRGVQEAMNPEDEVDEFLGRAIDARSIDQLRKDHVKKFLLTFQTSSLEKKYSKKVDDRFGGYVACTLLVFCFISFIQIVIFPHTPVMLGIYISIFIILANILFVCAIYSCIKIFPAAMQTVSKKIVQSRTNSTLVGVFSIILVFISAFVNMFACDTTGLAECVAEKLNTSAALVTPCLIRSLNVSVEGGLEICPSQGPSCPFPEYFSYSVLLTLLACSVFLQISSIGKLALMLLIQLTFLLLVEWPQVALFDNADLFVTSNSFFNLITCQSLCSPFVVTKVSLRVMTPVILTVFVLALYLHAQQVESTARLDFLWKLQATEEKEEMEELQAYNRRLLHNILPKDVAAHFLARERRNDELYYQSCECVAVMFASISNFSEFYVELEANNEGVECLRLLNEIIADFDEIISEEKYRQLEKIKTIGSTYMAASGLNDSTYDKEGRTHITALADYAMRLREQMKYINEHSFNNFQMKIGLNIGPVVAGVIGARKPQYDIWGNTVNVASRMDSTGVPDRIQVTTDLYQVLVKKEYVLECRGVVKVKGKGEMTTYFLNDGPPNS</sequence>
<evidence type="ECO:0000256" key="14">
    <source>
        <dbReference type="ARBA" id="ARBA00023239"/>
    </source>
</evidence>
<keyword evidence="22" id="KW-1185">Reference proteome</keyword>
<feature type="transmembrane region" description="Helical" evidence="19">
    <location>
        <begin position="114"/>
        <end position="134"/>
    </location>
</feature>
<comment type="cofactor">
    <cofactor evidence="17">
        <name>Mg(2+)</name>
        <dbReference type="ChEBI" id="CHEBI:18420"/>
    </cofactor>
    <cofactor evidence="17">
        <name>Mn(2+)</name>
        <dbReference type="ChEBI" id="CHEBI:29035"/>
    </cofactor>
    <text evidence="17">Binds 2 magnesium ions per subunit. Is also active with manganese (in vitro).</text>
</comment>
<evidence type="ECO:0000256" key="9">
    <source>
        <dbReference type="ARBA" id="ARBA00022842"/>
    </source>
</evidence>
<keyword evidence="8 15" id="KW-0067">ATP-binding</keyword>
<dbReference type="InterPro" id="IPR029787">
    <property type="entry name" value="Nucleotide_cyclase"/>
</dbReference>
<dbReference type="GO" id="GO:0022011">
    <property type="term" value="P:myelination in peripheral nervous system"/>
    <property type="evidence" value="ECO:0007669"/>
    <property type="project" value="Ensembl"/>
</dbReference>
<dbReference type="Pfam" id="PF06327">
    <property type="entry name" value="Adcy_cons_dom"/>
    <property type="match status" value="1"/>
</dbReference>
<dbReference type="FunFam" id="3.30.70.1230:FF:000001">
    <property type="entry name" value="Adenylate cyclase"/>
    <property type="match status" value="1"/>
</dbReference>
<reference evidence="21" key="2">
    <citation type="submission" date="2025-09" db="UniProtKB">
        <authorList>
            <consortium name="Ensembl"/>
        </authorList>
    </citation>
    <scope>IDENTIFICATION</scope>
</reference>
<keyword evidence="9 15" id="KW-0460">Magnesium</keyword>
<feature type="domain" description="Guanylate cyclase" evidence="20">
    <location>
        <begin position="941"/>
        <end position="1080"/>
    </location>
</feature>
<keyword evidence="10 19" id="KW-1133">Transmembrane helix</keyword>
<dbReference type="GO" id="GO:0004016">
    <property type="term" value="F:adenylate cyclase activity"/>
    <property type="evidence" value="ECO:0007669"/>
    <property type="project" value="UniProtKB-EC"/>
</dbReference>
<dbReference type="EC" id="4.6.1.1" evidence="15"/>
<dbReference type="Proteomes" id="UP000261340">
    <property type="component" value="Unplaced"/>
</dbReference>
<organism evidence="21 22">
    <name type="scientific">Amphilophus citrinellus</name>
    <name type="common">Midas cichlid</name>
    <name type="synonym">Cichlasoma citrinellum</name>
    <dbReference type="NCBI Taxonomy" id="61819"/>
    <lineage>
        <taxon>Eukaryota</taxon>
        <taxon>Metazoa</taxon>
        <taxon>Chordata</taxon>
        <taxon>Craniata</taxon>
        <taxon>Vertebrata</taxon>
        <taxon>Euteleostomi</taxon>
        <taxon>Actinopterygii</taxon>
        <taxon>Neopterygii</taxon>
        <taxon>Teleostei</taxon>
        <taxon>Neoteleostei</taxon>
        <taxon>Acanthomorphata</taxon>
        <taxon>Ovalentaria</taxon>
        <taxon>Cichlomorphae</taxon>
        <taxon>Cichliformes</taxon>
        <taxon>Cichlidae</taxon>
        <taxon>New World cichlids</taxon>
        <taxon>Cichlasomatinae</taxon>
        <taxon>Heroini</taxon>
        <taxon>Amphilophus</taxon>
    </lineage>
</organism>
<evidence type="ECO:0000256" key="1">
    <source>
        <dbReference type="ARBA" id="ARBA00001593"/>
    </source>
</evidence>
<evidence type="ECO:0000256" key="3">
    <source>
        <dbReference type="ARBA" id="ARBA00004141"/>
    </source>
</evidence>
<dbReference type="SUPFAM" id="SSF55073">
    <property type="entry name" value="Nucleotide cyclase"/>
    <property type="match status" value="2"/>
</dbReference>
<feature type="transmembrane region" description="Helical" evidence="19">
    <location>
        <begin position="778"/>
        <end position="796"/>
    </location>
</feature>
<evidence type="ECO:0000256" key="15">
    <source>
        <dbReference type="PIRNR" id="PIRNR039050"/>
    </source>
</evidence>
<dbReference type="OMA" id="ALNETSW"/>
<dbReference type="PIRSF" id="PIRSF039050">
    <property type="entry name" value="Ade_cyc"/>
    <property type="match status" value="1"/>
</dbReference>
<dbReference type="GeneTree" id="ENSGT00940000155687"/>
<evidence type="ECO:0000256" key="7">
    <source>
        <dbReference type="ARBA" id="ARBA00022741"/>
    </source>
</evidence>
<feature type="transmembrane region" description="Helical" evidence="19">
    <location>
        <begin position="200"/>
        <end position="215"/>
    </location>
</feature>
<feature type="binding site" evidence="16">
    <location>
        <begin position="388"/>
        <end position="390"/>
    </location>
    <ligand>
        <name>ATP</name>
        <dbReference type="ChEBI" id="CHEBI:30616"/>
    </ligand>
</feature>
<dbReference type="CDD" id="cd07556">
    <property type="entry name" value="Nucleotidyl_cyc_III"/>
    <property type="match status" value="1"/>
</dbReference>
<evidence type="ECO:0000256" key="12">
    <source>
        <dbReference type="ARBA" id="ARBA00023136"/>
    </source>
</evidence>
<feature type="binding site" evidence="16">
    <location>
        <position position="1114"/>
    </location>
    <ligand>
        <name>ATP</name>
        <dbReference type="ChEBI" id="CHEBI:30616"/>
    </ligand>
</feature>
<feature type="binding site" evidence="16">
    <location>
        <begin position="1067"/>
        <end position="1069"/>
    </location>
    <ligand>
        <name>ATP</name>
        <dbReference type="ChEBI" id="CHEBI:30616"/>
    </ligand>
</feature>
<comment type="subcellular location">
    <subcellularLocation>
        <location evidence="3">Membrane</location>
        <topology evidence="3">Multi-pass membrane protein</topology>
    </subcellularLocation>
</comment>
<dbReference type="InterPro" id="IPR009398">
    <property type="entry name" value="Adcy_conserved_dom"/>
</dbReference>
<reference evidence="21" key="1">
    <citation type="submission" date="2025-08" db="UniProtKB">
        <authorList>
            <consortium name="Ensembl"/>
        </authorList>
    </citation>
    <scope>IDENTIFICATION</scope>
</reference>
<feature type="transmembrane region" description="Helical" evidence="19">
    <location>
        <begin position="140"/>
        <end position="160"/>
    </location>
</feature>
<dbReference type="InterPro" id="IPR030672">
    <property type="entry name" value="Adcy"/>
</dbReference>
<dbReference type="GO" id="GO:0005886">
    <property type="term" value="C:plasma membrane"/>
    <property type="evidence" value="ECO:0007669"/>
    <property type="project" value="InterPro"/>
</dbReference>
<evidence type="ECO:0000256" key="16">
    <source>
        <dbReference type="PIRSR" id="PIRSR039050-50"/>
    </source>
</evidence>
<dbReference type="SMART" id="SM00044">
    <property type="entry name" value="CYCc"/>
    <property type="match status" value="2"/>
</dbReference>
<dbReference type="PANTHER" id="PTHR45627">
    <property type="entry name" value="ADENYLATE CYCLASE TYPE 1"/>
    <property type="match status" value="1"/>
</dbReference>
<evidence type="ECO:0000256" key="2">
    <source>
        <dbReference type="ARBA" id="ARBA00001936"/>
    </source>
</evidence>
<keyword evidence="13" id="KW-0325">Glycoprotein</keyword>
<evidence type="ECO:0000256" key="5">
    <source>
        <dbReference type="ARBA" id="ARBA00022723"/>
    </source>
</evidence>
<dbReference type="InterPro" id="IPR001054">
    <property type="entry name" value="A/G_cyclase"/>
</dbReference>
<dbReference type="PROSITE" id="PS00452">
    <property type="entry name" value="GUANYLATE_CYCLASE_1"/>
    <property type="match status" value="2"/>
</dbReference>
<dbReference type="CDD" id="cd07302">
    <property type="entry name" value="CHD"/>
    <property type="match status" value="1"/>
</dbReference>
<dbReference type="PANTHER" id="PTHR45627:SF11">
    <property type="entry name" value="ADENYLATE CYCLASE TYPE 6"/>
    <property type="match status" value="1"/>
</dbReference>
<name>A0A3Q0QSP4_AMPCI</name>
<evidence type="ECO:0000256" key="6">
    <source>
        <dbReference type="ARBA" id="ARBA00022737"/>
    </source>
</evidence>
<keyword evidence="17" id="KW-0464">Manganese</keyword>
<feature type="binding site" evidence="16">
    <location>
        <begin position="346"/>
        <end position="351"/>
    </location>
    <ligand>
        <name>ATP</name>
        <dbReference type="ChEBI" id="CHEBI:30616"/>
    </ligand>
</feature>
<feature type="transmembrane region" description="Helical" evidence="19">
    <location>
        <begin position="632"/>
        <end position="653"/>
    </location>
</feature>
<dbReference type="GO" id="GO:0035556">
    <property type="term" value="P:intracellular signal transduction"/>
    <property type="evidence" value="ECO:0007669"/>
    <property type="project" value="InterPro"/>
</dbReference>
<evidence type="ECO:0000256" key="18">
    <source>
        <dbReference type="RuleBase" id="RU000405"/>
    </source>
</evidence>
<keyword evidence="11 15" id="KW-0115">cAMP biosynthesis</keyword>
<feature type="domain" description="Guanylate cyclase" evidence="20">
    <location>
        <begin position="341"/>
        <end position="468"/>
    </location>
</feature>
<dbReference type="GO" id="GO:0005524">
    <property type="term" value="F:ATP binding"/>
    <property type="evidence" value="ECO:0007669"/>
    <property type="project" value="UniProtKB-UniRule"/>
</dbReference>
<dbReference type="Gene3D" id="3.30.70.1230">
    <property type="entry name" value="Nucleotide cyclase"/>
    <property type="match status" value="2"/>
</dbReference>
<feature type="transmembrane region" description="Helical" evidence="19">
    <location>
        <begin position="172"/>
        <end position="194"/>
    </location>
</feature>
<dbReference type="FunFam" id="3.30.70.1230:FF:000002">
    <property type="entry name" value="Adenylate cyclase"/>
    <property type="match status" value="1"/>
</dbReference>
<feature type="transmembrane region" description="Helical" evidence="19">
    <location>
        <begin position="705"/>
        <end position="726"/>
    </location>
</feature>
<feature type="transmembrane region" description="Helical" evidence="19">
    <location>
        <begin position="858"/>
        <end position="875"/>
    </location>
</feature>
<dbReference type="PROSITE" id="PS50125">
    <property type="entry name" value="GUANYLATE_CYCLASE_2"/>
    <property type="match status" value="2"/>
</dbReference>
<dbReference type="AlphaFoldDB" id="A0A3Q0QSP4"/>
<evidence type="ECO:0000256" key="13">
    <source>
        <dbReference type="ARBA" id="ARBA00023180"/>
    </source>
</evidence>
<dbReference type="GO" id="GO:0007189">
    <property type="term" value="P:adenylate cyclase-activating G protein-coupled receptor signaling pathway"/>
    <property type="evidence" value="ECO:0007669"/>
    <property type="project" value="TreeGrafter"/>
</dbReference>
<keyword evidence="14 15" id="KW-0456">Lyase</keyword>
<dbReference type="STRING" id="61819.ENSACIP00000000026"/>
<accession>A0A3Q0QSP4</accession>
<dbReference type="Pfam" id="PF16214">
    <property type="entry name" value="AC_N"/>
    <property type="match status" value="1"/>
</dbReference>